<keyword evidence="12" id="KW-1185">Reference proteome</keyword>
<dbReference type="InterPro" id="IPR001128">
    <property type="entry name" value="Cyt_P450"/>
</dbReference>
<evidence type="ECO:0000313" key="12">
    <source>
        <dbReference type="Proteomes" id="UP001049176"/>
    </source>
</evidence>
<evidence type="ECO:0000256" key="2">
    <source>
        <dbReference type="ARBA" id="ARBA00005179"/>
    </source>
</evidence>
<proteinExistence type="inferred from homology"/>
<organism evidence="11 12">
    <name type="scientific">Marasmius oreades</name>
    <name type="common">fairy-ring Marasmius</name>
    <dbReference type="NCBI Taxonomy" id="181124"/>
    <lineage>
        <taxon>Eukaryota</taxon>
        <taxon>Fungi</taxon>
        <taxon>Dikarya</taxon>
        <taxon>Basidiomycota</taxon>
        <taxon>Agaricomycotina</taxon>
        <taxon>Agaricomycetes</taxon>
        <taxon>Agaricomycetidae</taxon>
        <taxon>Agaricales</taxon>
        <taxon>Marasmiineae</taxon>
        <taxon>Marasmiaceae</taxon>
        <taxon>Marasmius</taxon>
    </lineage>
</organism>
<keyword evidence="7 9" id="KW-0408">Iron</keyword>
<dbReference type="Gene3D" id="1.10.630.10">
    <property type="entry name" value="Cytochrome P450"/>
    <property type="match status" value="1"/>
</dbReference>
<evidence type="ECO:0000256" key="5">
    <source>
        <dbReference type="ARBA" id="ARBA00022723"/>
    </source>
</evidence>
<gene>
    <name evidence="11" type="ORF">E1B28_002320</name>
</gene>
<dbReference type="GO" id="GO:0005506">
    <property type="term" value="F:iron ion binding"/>
    <property type="evidence" value="ECO:0007669"/>
    <property type="project" value="InterPro"/>
</dbReference>
<dbReference type="InterPro" id="IPR036396">
    <property type="entry name" value="Cyt_P450_sf"/>
</dbReference>
<name>A0A9P7ULG8_9AGAR</name>
<dbReference type="PANTHER" id="PTHR46300">
    <property type="entry name" value="P450, PUTATIVE (EUROFUNG)-RELATED-RELATED"/>
    <property type="match status" value="1"/>
</dbReference>
<dbReference type="EMBL" id="CM032190">
    <property type="protein sequence ID" value="KAG7086360.1"/>
    <property type="molecule type" value="Genomic_DNA"/>
</dbReference>
<comment type="cofactor">
    <cofactor evidence="1 9">
        <name>heme</name>
        <dbReference type="ChEBI" id="CHEBI:30413"/>
    </cofactor>
</comment>
<dbReference type="GO" id="GO:0020037">
    <property type="term" value="F:heme binding"/>
    <property type="evidence" value="ECO:0007669"/>
    <property type="project" value="InterPro"/>
</dbReference>
<comment type="caution">
    <text evidence="11">The sequence shown here is derived from an EMBL/GenBank/DDBJ whole genome shotgun (WGS) entry which is preliminary data.</text>
</comment>
<dbReference type="PRINTS" id="PR00385">
    <property type="entry name" value="P450"/>
</dbReference>
<evidence type="ECO:0000256" key="8">
    <source>
        <dbReference type="ARBA" id="ARBA00023033"/>
    </source>
</evidence>
<keyword evidence="6 10" id="KW-0560">Oxidoreductase</keyword>
<accession>A0A9P7ULG8</accession>
<evidence type="ECO:0000256" key="3">
    <source>
        <dbReference type="ARBA" id="ARBA00010617"/>
    </source>
</evidence>
<feature type="binding site" description="axial binding residue" evidence="9">
    <location>
        <position position="327"/>
    </location>
    <ligand>
        <name>heme</name>
        <dbReference type="ChEBI" id="CHEBI:30413"/>
    </ligand>
    <ligandPart>
        <name>Fe</name>
        <dbReference type="ChEBI" id="CHEBI:18248"/>
    </ligandPart>
</feature>
<keyword evidence="5 9" id="KW-0479">Metal-binding</keyword>
<comment type="similarity">
    <text evidence="3 10">Belongs to the cytochrome P450 family.</text>
</comment>
<evidence type="ECO:0008006" key="13">
    <source>
        <dbReference type="Google" id="ProtNLM"/>
    </source>
</evidence>
<evidence type="ECO:0000256" key="7">
    <source>
        <dbReference type="ARBA" id="ARBA00023004"/>
    </source>
</evidence>
<sequence length="389" mass="43800">MNLATGLMRYGQDWRMHRRLYKEGFRATVVPNYQDVLSSKAEQFVTNLRQNPNSFVDHIRTYSAATIMATVYGYDIAPTNDRFVDLAEQSVGTLSDAVHPSTVVVNVLPFLRHLPLKFPIFMFQRIARRTRGILNEMRTVPYDFVKNNVLAEKGKSSFLAKLLEDHTINGGDKRQEEVIKDVVTTAYVAGADTTVSALVTFVLAMALHPEIQKRAQNNLDVVVGKGRLPTYADCSDLPYIEAVLRETLRWSPVVPLGIFHASFVDDMIDGHFIPKGTTVISNIWAMTRDETVYPEPESFIPDRFLTEDGTCNEDEMMLPFGFGRRICAGLHFARLTVWMALASILSQFDIGEPEDETGRPIKSLADIAYSDGLISHTSPFRCAIKPRMK</sequence>
<reference evidence="11" key="1">
    <citation type="journal article" date="2021" name="Genome Biol. Evol.">
        <title>The assembled and annotated genome of the fairy-ring fungus Marasmius oreades.</title>
        <authorList>
            <person name="Hiltunen M."/>
            <person name="Ament-Velasquez S.L."/>
            <person name="Johannesson H."/>
        </authorList>
    </citation>
    <scope>NUCLEOTIDE SEQUENCE</scope>
    <source>
        <strain evidence="11">03SP1</strain>
    </source>
</reference>
<dbReference type="CDD" id="cd11065">
    <property type="entry name" value="CYP64-like"/>
    <property type="match status" value="1"/>
</dbReference>
<evidence type="ECO:0000256" key="4">
    <source>
        <dbReference type="ARBA" id="ARBA00022617"/>
    </source>
</evidence>
<keyword evidence="4 9" id="KW-0349">Heme</keyword>
<evidence type="ECO:0000256" key="1">
    <source>
        <dbReference type="ARBA" id="ARBA00001971"/>
    </source>
</evidence>
<dbReference type="Pfam" id="PF00067">
    <property type="entry name" value="p450"/>
    <property type="match status" value="1"/>
</dbReference>
<dbReference type="SUPFAM" id="SSF48264">
    <property type="entry name" value="Cytochrome P450"/>
    <property type="match status" value="1"/>
</dbReference>
<dbReference type="GO" id="GO:0004497">
    <property type="term" value="F:monooxygenase activity"/>
    <property type="evidence" value="ECO:0007669"/>
    <property type="project" value="UniProtKB-KW"/>
</dbReference>
<evidence type="ECO:0000256" key="6">
    <source>
        <dbReference type="ARBA" id="ARBA00023002"/>
    </source>
</evidence>
<dbReference type="InterPro" id="IPR017972">
    <property type="entry name" value="Cyt_P450_CS"/>
</dbReference>
<dbReference type="KEGG" id="more:E1B28_002320"/>
<dbReference type="GO" id="GO:0016705">
    <property type="term" value="F:oxidoreductase activity, acting on paired donors, with incorporation or reduction of molecular oxygen"/>
    <property type="evidence" value="ECO:0007669"/>
    <property type="project" value="InterPro"/>
</dbReference>
<dbReference type="RefSeq" id="XP_043002831.1">
    <property type="nucleotide sequence ID" value="XM_043159232.1"/>
</dbReference>
<dbReference type="PROSITE" id="PS00086">
    <property type="entry name" value="CYTOCHROME_P450"/>
    <property type="match status" value="1"/>
</dbReference>
<dbReference type="Proteomes" id="UP001049176">
    <property type="component" value="Chromosome 10"/>
</dbReference>
<dbReference type="InterPro" id="IPR002401">
    <property type="entry name" value="Cyt_P450_E_grp-I"/>
</dbReference>
<dbReference type="PRINTS" id="PR00463">
    <property type="entry name" value="EP450I"/>
</dbReference>
<evidence type="ECO:0000256" key="9">
    <source>
        <dbReference type="PIRSR" id="PIRSR602401-1"/>
    </source>
</evidence>
<dbReference type="AlphaFoldDB" id="A0A9P7ULG8"/>
<evidence type="ECO:0000256" key="10">
    <source>
        <dbReference type="RuleBase" id="RU000461"/>
    </source>
</evidence>
<protein>
    <recommendedName>
        <fullName evidence="13">Cytochrome P450</fullName>
    </recommendedName>
</protein>
<keyword evidence="8 10" id="KW-0503">Monooxygenase</keyword>
<dbReference type="OrthoDB" id="2789670at2759"/>
<dbReference type="GeneID" id="66071396"/>
<comment type="pathway">
    <text evidence="2">Secondary metabolite biosynthesis.</text>
</comment>
<evidence type="ECO:0000313" key="11">
    <source>
        <dbReference type="EMBL" id="KAG7086360.1"/>
    </source>
</evidence>
<dbReference type="InterPro" id="IPR050364">
    <property type="entry name" value="Cytochrome_P450_fung"/>
</dbReference>
<dbReference type="PANTHER" id="PTHR46300:SF7">
    <property type="entry name" value="P450, PUTATIVE (EUROFUNG)-RELATED"/>
    <property type="match status" value="1"/>
</dbReference>